<organism evidence="1 2">
    <name type="scientific">Kazachstania africana (strain ATCC 22294 / BCRC 22015 / CBS 2517 / CECT 1963 / NBRC 1671 / NRRL Y-8276)</name>
    <name type="common">Yeast</name>
    <name type="synonym">Kluyveromyces africanus</name>
    <dbReference type="NCBI Taxonomy" id="1071382"/>
    <lineage>
        <taxon>Eukaryota</taxon>
        <taxon>Fungi</taxon>
        <taxon>Dikarya</taxon>
        <taxon>Ascomycota</taxon>
        <taxon>Saccharomycotina</taxon>
        <taxon>Saccharomycetes</taxon>
        <taxon>Saccharomycetales</taxon>
        <taxon>Saccharomycetaceae</taxon>
        <taxon>Kazachstania</taxon>
    </lineage>
</organism>
<dbReference type="Pfam" id="PF11561">
    <property type="entry name" value="Saw1"/>
    <property type="match status" value="1"/>
</dbReference>
<dbReference type="HOGENOM" id="CLU_091781_0_0_1"/>
<dbReference type="InParanoid" id="H2B1B7"/>
<dbReference type="GO" id="GO:0000405">
    <property type="term" value="F:bubble DNA binding"/>
    <property type="evidence" value="ECO:0007669"/>
    <property type="project" value="EnsemblFungi"/>
</dbReference>
<keyword evidence="2" id="KW-1185">Reference proteome</keyword>
<dbReference type="GeneID" id="13886606"/>
<accession>H2B1B7</accession>
<dbReference type="OrthoDB" id="4034365at2759"/>
<reference evidence="1 2" key="1">
    <citation type="journal article" date="2011" name="Proc. Natl. Acad. Sci. U.S.A.">
        <title>Evolutionary erosion of yeast sex chromosomes by mating-type switching accidents.</title>
        <authorList>
            <person name="Gordon J.L."/>
            <person name="Armisen D."/>
            <person name="Proux-Wera E."/>
            <person name="Oheigeartaigh S.S."/>
            <person name="Byrne K.P."/>
            <person name="Wolfe K.H."/>
        </authorList>
    </citation>
    <scope>NUCLEOTIDE SEQUENCE [LARGE SCALE GENOMIC DNA]</scope>
    <source>
        <strain evidence="2">ATCC 22294 / BCRC 22015 / CBS 2517 / CECT 1963 / NBRC 1671 / NRRL Y-8276</strain>
    </source>
</reference>
<dbReference type="STRING" id="1071382.H2B1B7"/>
<dbReference type="GO" id="GO:0070338">
    <property type="term" value="F:5'-flap-structured DNA binding"/>
    <property type="evidence" value="ECO:0007669"/>
    <property type="project" value="EnsemblFungi"/>
</dbReference>
<dbReference type="FunCoup" id="H2B1B7">
    <property type="interactions" value="77"/>
</dbReference>
<dbReference type="KEGG" id="kaf:KAFR_0K00620"/>
<proteinExistence type="predicted"/>
<gene>
    <name evidence="1" type="primary">KAFR0K00620</name>
    <name evidence="1" type="ORF">KAFR_0K00620</name>
</gene>
<dbReference type="RefSeq" id="XP_003959552.1">
    <property type="nucleotide sequence ID" value="XM_003959503.1"/>
</dbReference>
<dbReference type="GO" id="GO:0000403">
    <property type="term" value="F:Y-form DNA binding"/>
    <property type="evidence" value="ECO:0007669"/>
    <property type="project" value="EnsemblFungi"/>
</dbReference>
<dbReference type="Proteomes" id="UP000005220">
    <property type="component" value="Chromosome 11"/>
</dbReference>
<dbReference type="GO" id="GO:0070337">
    <property type="term" value="F:3'-flap-structured DNA binding"/>
    <property type="evidence" value="ECO:0007669"/>
    <property type="project" value="EnsemblFungi"/>
</dbReference>
<evidence type="ECO:0000313" key="2">
    <source>
        <dbReference type="Proteomes" id="UP000005220"/>
    </source>
</evidence>
<dbReference type="eggNOG" id="ENOG502S0N2">
    <property type="taxonomic scope" value="Eukaryota"/>
</dbReference>
<name>H2B1B7_KAZAF</name>
<dbReference type="AlphaFoldDB" id="H2B1B7"/>
<sequence length="251" mass="29357">MVLNVATVKISDNMVLPLRIFINRKRILENNSSKTIFEAPLLSNNSIVSLKSPNVRLYLSEYDMRNLCEEIRNDLIFIAYEVSSPEILDKIIAKLRIGNSLPYKENVVSKTEGESNKFIASHVETITRVSKFKYKLHFKKNWELDIFINDVRKLSQLRHYLIFSKYRSILPPLIVRPDRRLLLVEHSASSRKPNILIEREEDEEDPFAMQPAEEKPEIKFKYKPVLNVMSCIDIHVLQRPRRHKSKPAEGN</sequence>
<dbReference type="GO" id="GO:0000736">
    <property type="term" value="P:double-strand break repair via single-strand annealing, removal of nonhomologous ends"/>
    <property type="evidence" value="ECO:0007669"/>
    <property type="project" value="EnsemblFungi"/>
</dbReference>
<evidence type="ECO:0000313" key="1">
    <source>
        <dbReference type="EMBL" id="CCF60417.1"/>
    </source>
</evidence>
<dbReference type="GO" id="GO:1905348">
    <property type="term" value="C:endonuclease complex"/>
    <property type="evidence" value="ECO:0007669"/>
    <property type="project" value="EnsemblFungi"/>
</dbReference>
<dbReference type="InterPro" id="IPR021624">
    <property type="entry name" value="Saw1"/>
</dbReference>
<dbReference type="EMBL" id="HE650831">
    <property type="protein sequence ID" value="CCF60417.1"/>
    <property type="molecule type" value="Genomic_DNA"/>
</dbReference>
<protein>
    <submittedName>
        <fullName evidence="1">Uncharacterized protein</fullName>
    </submittedName>
</protein>